<gene>
    <name evidence="1" type="ORF">ALO88_04676</name>
</gene>
<accession>A0A0N8QP55</accession>
<dbReference type="PATRIC" id="fig|251702.3.peg.1178"/>
<dbReference type="AlphaFoldDB" id="A0A0N8QP55"/>
<name>A0A0N8QP55_9PSED</name>
<protein>
    <submittedName>
        <fullName evidence="1">Uncharacterized protein</fullName>
    </submittedName>
</protein>
<proteinExistence type="predicted"/>
<reference evidence="1 2" key="1">
    <citation type="submission" date="2015-09" db="EMBL/GenBank/DDBJ databases">
        <title>Genome announcement of multiple Pseudomonas syringae strains.</title>
        <authorList>
            <person name="Thakur S."/>
            <person name="Wang P.W."/>
            <person name="Gong Y."/>
            <person name="Weir B.S."/>
            <person name="Guttman D.S."/>
        </authorList>
    </citation>
    <scope>NUCLEOTIDE SEQUENCE [LARGE SCALE GENOMIC DNA]</scope>
    <source>
        <strain evidence="1 2">ICMP4303</strain>
    </source>
</reference>
<evidence type="ECO:0000313" key="2">
    <source>
        <dbReference type="Proteomes" id="UP000050425"/>
    </source>
</evidence>
<evidence type="ECO:0000313" key="1">
    <source>
        <dbReference type="EMBL" id="KPW49446.1"/>
    </source>
</evidence>
<sequence length="36" mass="4182">MPRWFSGGACRVKKILLKTCNQIARPYVWVTARFLA</sequence>
<dbReference type="EMBL" id="LJPT01000073">
    <property type="protein sequence ID" value="KPW49446.1"/>
    <property type="molecule type" value="Genomic_DNA"/>
</dbReference>
<comment type="caution">
    <text evidence="1">The sequence shown here is derived from an EMBL/GenBank/DDBJ whole genome shotgun (WGS) entry which is preliminary data.</text>
</comment>
<dbReference type="Proteomes" id="UP000050425">
    <property type="component" value="Unassembled WGS sequence"/>
</dbReference>
<organism evidence="1 2">
    <name type="scientific">Pseudomonas syringae pv. antirrhini</name>
    <dbReference type="NCBI Taxonomy" id="251702"/>
    <lineage>
        <taxon>Bacteria</taxon>
        <taxon>Pseudomonadati</taxon>
        <taxon>Pseudomonadota</taxon>
        <taxon>Gammaproteobacteria</taxon>
        <taxon>Pseudomonadales</taxon>
        <taxon>Pseudomonadaceae</taxon>
        <taxon>Pseudomonas</taxon>
    </lineage>
</organism>